<evidence type="ECO:0000313" key="3">
    <source>
        <dbReference type="Proteomes" id="UP001224533"/>
    </source>
</evidence>
<accession>A0ABD7YTB0</accession>
<reference evidence="2 3" key="1">
    <citation type="submission" date="2022-12" db="EMBL/GenBank/DDBJ databases">
        <title>Assessment of beneficial effects and identification of host adaptation-associated genes of Ligilactobacillus salivarius isolated from Meles meles.</title>
        <authorList>
            <person name="Wang Y."/>
        </authorList>
    </citation>
    <scope>NUCLEOTIDE SEQUENCE [LARGE SCALE GENOMIC DNA]</scope>
    <source>
        <strain evidence="2 3">S35</strain>
    </source>
</reference>
<gene>
    <name evidence="2" type="ORF">O2U02_06890</name>
</gene>
<feature type="coiled-coil region" evidence="1">
    <location>
        <begin position="765"/>
        <end position="806"/>
    </location>
</feature>
<organism evidence="2 3">
    <name type="scientific">Ligilactobacillus salivarius</name>
    <dbReference type="NCBI Taxonomy" id="1624"/>
    <lineage>
        <taxon>Bacteria</taxon>
        <taxon>Bacillati</taxon>
        <taxon>Bacillota</taxon>
        <taxon>Bacilli</taxon>
        <taxon>Lactobacillales</taxon>
        <taxon>Lactobacillaceae</taxon>
        <taxon>Ligilactobacillus</taxon>
    </lineage>
</organism>
<dbReference type="Gene3D" id="1.20.5.340">
    <property type="match status" value="1"/>
</dbReference>
<evidence type="ECO:0008006" key="4">
    <source>
        <dbReference type="Google" id="ProtNLM"/>
    </source>
</evidence>
<dbReference type="SUPFAM" id="SSF69279">
    <property type="entry name" value="Phage tail proteins"/>
    <property type="match status" value="1"/>
</dbReference>
<dbReference type="Proteomes" id="UP001224533">
    <property type="component" value="Chromosome"/>
</dbReference>
<protein>
    <recommendedName>
        <fullName evidence="4">Peptidase S74 domain-containing protein</fullName>
    </recommendedName>
</protein>
<name>A0ABD7YTB0_9LACO</name>
<evidence type="ECO:0000256" key="1">
    <source>
        <dbReference type="SAM" id="Coils"/>
    </source>
</evidence>
<keyword evidence="1" id="KW-0175">Coiled coil</keyword>
<dbReference type="RefSeq" id="WP_283473454.1">
    <property type="nucleotide sequence ID" value="NZ_CP114501.1"/>
</dbReference>
<proteinExistence type="predicted"/>
<dbReference type="EMBL" id="CP114509">
    <property type="protein sequence ID" value="WHS17202.1"/>
    <property type="molecule type" value="Genomic_DNA"/>
</dbReference>
<evidence type="ECO:0000313" key="2">
    <source>
        <dbReference type="EMBL" id="WHS17202.1"/>
    </source>
</evidence>
<sequence length="1757" mass="194158">MYKQSNEAKLAYQSAERTLDIVVNVNGVDYKATDIEQFDYDSGGYTGDTFSIGSTYENNITVKFIHLVEGLKRGMIVKPRIGIKLPNETFEYTPLGVFIIADEIQMDRNNNSTTIKAYDKFVVMEGQYVSKLTYPANAVDIITEIAQMCKVDVNTDDLAHLPTIKVSKAITKQSYRTAIGWIAQLYVGFASFDRDGKLTIRRVAEPNYTIEPSEYEQQGLVKNEAPYIIGGISCNVNVVETTNNGETNETTHKLHSGSVNGSQIELTNDIMTQSLLDSIWDSLKSITFYPFSLNWFGNPAIEAGDWLSLKDMKGNVFVVPNNGYTISFNGGLSSKSKADQNATDSSTVKYTGELTRAIENYSRRQAPDGTNIYTDVQEPTDAKFNDVWFKPNGNSTELWIFERQTDGSGKWVKQPVNGEVEQKINDTLKEFDELDKSFKDNANAQSSTNELMKSRIDSISNQIPNLSDEISRVNGNVTSLKTQTDKDHQQLQTTSQNLDQARQDLLSNSNRIDKLTVDLDSVNINVNNINSKVDNMQVGGTNLIPHSEVDTIKEGIDYWVFSTGSNTNYGGRYNSTDKSLELEAHLKDTNYQFMQWQQQNNVLLNTELAHLKVGDTITVSAEVYIENKDMSGNITLGFRVNPKTNYDNYFSTERAIDLRDLKNGWQRVSATGTITQKYLDCMNNLQLMRVLLAANGIKVNTKIAFRKIKVEKGNVPTDWSPAPEDEIERVAQLRVDLNGMNATVATNKGDIAQIKLTENGMQQSIKDAQGNISTLQNDSKQFKQQFQDINGNIADINNNAKSLNSQLSTKVGTSEYNSFKEQTAQELRTKLTASDLNGYAKSVDVKVSVDGLNARFDNLNVGGTNLLKKTSNDWKTWTGTGWANNTVDGGYINLEPGTYTFRAEIDNTGNTQRGVHTELYVVSEKKFLDQIAKSYTQTFVNAGSKGYVTTTFTIDKALTDVAIHPHAAVNSAIPSTVTIKWRREKLEKGNIATDWSPAPEDMTDRIEVLSGKITTNSNEFSTVYTKITNAKNDAINTIKGDSQWQSMGKIVTNASFLQNANGFAQEVSKRITNDTGQTNLYYNSEFTYSGNDPHNIDGISSTGNVAYSKNDRWSNYKGSNAVFASTRGTLSDYYYIEHKKDKYVKVQPGEVVSASVVTWVTGGSDVPRDGYAICTISFYKDLNSSRMGYKETSVAAKDINYPYYRTLKVENVTVPDGANYMTLHLIIRGASNWQFSQPMLVKDDHVGVYVPSTQLQLNQVIDTADSHTRTITDYLTGSNSRFVQMANYLNMNVGNSSVSINGDGVMLSGNRIKITGKTLIDNAVILDALIKDINANTIKTKTLDASKINVTNLNANNITSGTLSGPNFRLNLDEGNMKIGIADKSKSIILDNGKIDLYSSDVLSSSDYVGTITTVKGGPANHAIRIAGNDGFLIGTEDFTNNFFADGGYPWGTDPKNYVSGSGIFGYKQNMTITTGPTRDNSTLAMVAGAIPSDNLGNIFGARAQPGVYIFGRDNAHKDLSFAAITAPLATAFNTRYGSIRVGNRLFTAGWDGTDTSLDKGEIALSLYAPNNNYPGLSIKPWRISLGAVPGGFVVSDPELSLDLENKKANLNATSISISADKELDLFGKPVSVYGDLSVVGSKNAVVPSSKGYIAINAYETAEYYFGDIGESQTDKQGVKIINLDPLFLETVNTSVPYQVFLSSYDDAKVWVFARNNNMFIVKSDKPNVKFAWEIKAKRKDYENVRLKTVDLKNERN</sequence>